<dbReference type="EMBL" id="QYUO01000001">
    <property type="protein sequence ID" value="RJF98970.1"/>
    <property type="molecule type" value="Genomic_DNA"/>
</dbReference>
<accession>A0A3A3FTW3</accession>
<feature type="transmembrane region" description="Helical" evidence="1">
    <location>
        <begin position="12"/>
        <end position="34"/>
    </location>
</feature>
<proteinExistence type="predicted"/>
<organism evidence="2 3">
    <name type="scientific">Noviherbaspirillum saxi</name>
    <dbReference type="NCBI Taxonomy" id="2320863"/>
    <lineage>
        <taxon>Bacteria</taxon>
        <taxon>Pseudomonadati</taxon>
        <taxon>Pseudomonadota</taxon>
        <taxon>Betaproteobacteria</taxon>
        <taxon>Burkholderiales</taxon>
        <taxon>Oxalobacteraceae</taxon>
        <taxon>Noviherbaspirillum</taxon>
    </lineage>
</organism>
<name>A0A3A3FTW3_9BURK</name>
<evidence type="ECO:0000256" key="1">
    <source>
        <dbReference type="SAM" id="Phobius"/>
    </source>
</evidence>
<evidence type="ECO:0000313" key="2">
    <source>
        <dbReference type="EMBL" id="RJF98970.1"/>
    </source>
</evidence>
<evidence type="ECO:0000313" key="3">
    <source>
        <dbReference type="Proteomes" id="UP000265955"/>
    </source>
</evidence>
<gene>
    <name evidence="2" type="ORF">D3871_10950</name>
</gene>
<reference evidence="3" key="1">
    <citation type="submission" date="2018-09" db="EMBL/GenBank/DDBJ databases">
        <authorList>
            <person name="Zhu H."/>
        </authorList>
    </citation>
    <scope>NUCLEOTIDE SEQUENCE [LARGE SCALE GENOMIC DNA]</scope>
    <source>
        <strain evidence="3">K1R23-30</strain>
    </source>
</reference>
<dbReference type="RefSeq" id="WP_119768916.1">
    <property type="nucleotide sequence ID" value="NZ_QYUO01000001.1"/>
</dbReference>
<keyword evidence="1" id="KW-0812">Transmembrane</keyword>
<protein>
    <submittedName>
        <fullName evidence="2">Pilus assembly protein PilV</fullName>
    </submittedName>
</protein>
<dbReference type="Proteomes" id="UP000265955">
    <property type="component" value="Unassembled WGS sequence"/>
</dbReference>
<dbReference type="AlphaFoldDB" id="A0A3A3FTW3"/>
<keyword evidence="3" id="KW-1185">Reference proteome</keyword>
<keyword evidence="1" id="KW-0472">Membrane</keyword>
<comment type="caution">
    <text evidence="2">The sequence shown here is derived from an EMBL/GenBank/DDBJ whole genome shotgun (WGS) entry which is preliminary data.</text>
</comment>
<keyword evidence="1" id="KW-1133">Transmembrane helix</keyword>
<dbReference type="OrthoDB" id="193195at2"/>
<sequence>MNSHFNHLKQQAGIVLLEGLIAILIFSLGILALVGTQAVAVKQSTDAQYRTEAGQLVNQLVGTMWASDRTTATLKANFQTGGAGYNTWLADVSATLPGVDTFPPTVVVSDVAPNEGLVTITVFWRSPSESSTAAPHNYVSVARLR</sequence>